<proteinExistence type="predicted"/>
<evidence type="ECO:0000313" key="3">
    <source>
        <dbReference type="Proteomes" id="UP000324748"/>
    </source>
</evidence>
<comment type="caution">
    <text evidence="2">The sequence shown here is derived from an EMBL/GenBank/DDBJ whole genome shotgun (WGS) entry which is preliminary data.</text>
</comment>
<reference evidence="2 3" key="1">
    <citation type="submission" date="2019-05" db="EMBL/GenBank/DDBJ databases">
        <title>Emergence of the Ug99 lineage of the wheat stem rust pathogen through somatic hybridization.</title>
        <authorList>
            <person name="Li F."/>
            <person name="Upadhyaya N.M."/>
            <person name="Sperschneider J."/>
            <person name="Matny O."/>
            <person name="Nguyen-Phuc H."/>
            <person name="Mago R."/>
            <person name="Raley C."/>
            <person name="Miller M.E."/>
            <person name="Silverstein K.A.T."/>
            <person name="Henningsen E."/>
            <person name="Hirsch C.D."/>
            <person name="Visser B."/>
            <person name="Pretorius Z.A."/>
            <person name="Steffenson B.J."/>
            <person name="Schwessinger B."/>
            <person name="Dodds P.N."/>
            <person name="Figueroa M."/>
        </authorList>
    </citation>
    <scope>NUCLEOTIDE SEQUENCE [LARGE SCALE GENOMIC DNA]</scope>
    <source>
        <strain evidence="2">21-0</strain>
    </source>
</reference>
<dbReference type="EMBL" id="VSWC01000093">
    <property type="protein sequence ID" value="KAA1089690.1"/>
    <property type="molecule type" value="Genomic_DNA"/>
</dbReference>
<organism evidence="2 3">
    <name type="scientific">Puccinia graminis f. sp. tritici</name>
    <dbReference type="NCBI Taxonomy" id="56615"/>
    <lineage>
        <taxon>Eukaryota</taxon>
        <taxon>Fungi</taxon>
        <taxon>Dikarya</taxon>
        <taxon>Basidiomycota</taxon>
        <taxon>Pucciniomycotina</taxon>
        <taxon>Pucciniomycetes</taxon>
        <taxon>Pucciniales</taxon>
        <taxon>Pucciniaceae</taxon>
        <taxon>Puccinia</taxon>
    </lineage>
</organism>
<dbReference type="AlphaFoldDB" id="A0A5B0NNN3"/>
<dbReference type="Proteomes" id="UP000324748">
    <property type="component" value="Unassembled WGS sequence"/>
</dbReference>
<evidence type="ECO:0000256" key="1">
    <source>
        <dbReference type="SAM" id="SignalP"/>
    </source>
</evidence>
<evidence type="ECO:0000313" key="2">
    <source>
        <dbReference type="EMBL" id="KAA1089690.1"/>
    </source>
</evidence>
<protein>
    <recommendedName>
        <fullName evidence="4">Secreted protein</fullName>
    </recommendedName>
</protein>
<feature type="signal peptide" evidence="1">
    <location>
        <begin position="1"/>
        <end position="20"/>
    </location>
</feature>
<keyword evidence="3" id="KW-1185">Reference proteome</keyword>
<accession>A0A5B0NNN3</accession>
<keyword evidence="1" id="KW-0732">Signal</keyword>
<evidence type="ECO:0008006" key="4">
    <source>
        <dbReference type="Google" id="ProtNLM"/>
    </source>
</evidence>
<name>A0A5B0NNN3_PUCGR</name>
<sequence>MLCCQKIKTAILITSHLACAESLPCPRRCGGYSDSWLPTYTKALSTCNTMTACHQHANCCLCTKKVPVQIHTCFNCSHNWTIVMTS</sequence>
<gene>
    <name evidence="2" type="ORF">PGT21_027142</name>
</gene>
<feature type="chain" id="PRO_5023020345" description="Secreted protein" evidence="1">
    <location>
        <begin position="21"/>
        <end position="86"/>
    </location>
</feature>